<name>A0AAE2CGT3_9LAMI</name>
<reference evidence="1" key="1">
    <citation type="submission" date="2020-06" db="EMBL/GenBank/DDBJ databases">
        <authorList>
            <person name="Li T."/>
            <person name="Hu X."/>
            <person name="Zhang T."/>
            <person name="Song X."/>
            <person name="Zhang H."/>
            <person name="Dai N."/>
            <person name="Sheng W."/>
            <person name="Hou X."/>
            <person name="Wei L."/>
        </authorList>
    </citation>
    <scope>NUCLEOTIDE SEQUENCE</scope>
    <source>
        <strain evidence="1">3651</strain>
        <tissue evidence="1">Leaf</tissue>
    </source>
</reference>
<dbReference type="InterPro" id="IPR039904">
    <property type="entry name" value="TRANK1"/>
</dbReference>
<dbReference type="AlphaFoldDB" id="A0AAE2CGT3"/>
<sequence>MQCHISSKQYESYVGEILLIRKLLDAHFQIKSAKYERVPELHNDPRLCTDRISKIQVYGRTLVYVWHLWKLHSLQIFECLDTLERLEFIKCEGTVRLCFSYFGVRLRHDLNVTCLLLNPNVTWVRHVDKRFMLRHRNVVTLDARHFASAARKY</sequence>
<dbReference type="EMBL" id="JACGWO010000008">
    <property type="protein sequence ID" value="KAK4421653.1"/>
    <property type="molecule type" value="Genomic_DNA"/>
</dbReference>
<reference evidence="1" key="2">
    <citation type="journal article" date="2024" name="Plant">
        <title>Genomic evolution and insights into agronomic trait innovations of Sesamum species.</title>
        <authorList>
            <person name="Miao H."/>
            <person name="Wang L."/>
            <person name="Qu L."/>
            <person name="Liu H."/>
            <person name="Sun Y."/>
            <person name="Le M."/>
            <person name="Wang Q."/>
            <person name="Wei S."/>
            <person name="Zheng Y."/>
            <person name="Lin W."/>
            <person name="Duan Y."/>
            <person name="Cao H."/>
            <person name="Xiong S."/>
            <person name="Wang X."/>
            <person name="Wei L."/>
            <person name="Li C."/>
            <person name="Ma Q."/>
            <person name="Ju M."/>
            <person name="Zhao R."/>
            <person name="Li G."/>
            <person name="Mu C."/>
            <person name="Tian Q."/>
            <person name="Mei H."/>
            <person name="Zhang T."/>
            <person name="Gao T."/>
            <person name="Zhang H."/>
        </authorList>
    </citation>
    <scope>NUCLEOTIDE SEQUENCE</scope>
    <source>
        <strain evidence="1">3651</strain>
    </source>
</reference>
<evidence type="ECO:0000313" key="2">
    <source>
        <dbReference type="Proteomes" id="UP001293254"/>
    </source>
</evidence>
<comment type="caution">
    <text evidence="1">The sequence shown here is derived from an EMBL/GenBank/DDBJ whole genome shotgun (WGS) entry which is preliminary data.</text>
</comment>
<proteinExistence type="predicted"/>
<protein>
    <submittedName>
        <fullName evidence="1">Uncharacterized protein</fullName>
    </submittedName>
</protein>
<accession>A0AAE2CGT3</accession>
<organism evidence="1 2">
    <name type="scientific">Sesamum alatum</name>
    <dbReference type="NCBI Taxonomy" id="300844"/>
    <lineage>
        <taxon>Eukaryota</taxon>
        <taxon>Viridiplantae</taxon>
        <taxon>Streptophyta</taxon>
        <taxon>Embryophyta</taxon>
        <taxon>Tracheophyta</taxon>
        <taxon>Spermatophyta</taxon>
        <taxon>Magnoliopsida</taxon>
        <taxon>eudicotyledons</taxon>
        <taxon>Gunneridae</taxon>
        <taxon>Pentapetalae</taxon>
        <taxon>asterids</taxon>
        <taxon>lamiids</taxon>
        <taxon>Lamiales</taxon>
        <taxon>Pedaliaceae</taxon>
        <taxon>Sesamum</taxon>
    </lineage>
</organism>
<dbReference type="PANTHER" id="PTHR21529:SF4">
    <property type="entry name" value="TPR AND ANKYRIN REPEAT-CONTAINING PROTEIN 1"/>
    <property type="match status" value="1"/>
</dbReference>
<evidence type="ECO:0000313" key="1">
    <source>
        <dbReference type="EMBL" id="KAK4421653.1"/>
    </source>
</evidence>
<dbReference type="Proteomes" id="UP001293254">
    <property type="component" value="Unassembled WGS sequence"/>
</dbReference>
<keyword evidence="2" id="KW-1185">Reference proteome</keyword>
<dbReference type="PANTHER" id="PTHR21529">
    <property type="entry name" value="MAMMARY TURMOR VIRUS RECEPTOR HOMOLOG 1, 2 MTVR1, 2"/>
    <property type="match status" value="1"/>
</dbReference>
<gene>
    <name evidence="1" type="ORF">Salat_2115900</name>
</gene>